<dbReference type="EMBL" id="AP018449">
    <property type="protein sequence ID" value="BBB93442.1"/>
    <property type="molecule type" value="Genomic_DNA"/>
</dbReference>
<evidence type="ECO:0000313" key="2">
    <source>
        <dbReference type="Proteomes" id="UP000276437"/>
    </source>
</evidence>
<dbReference type="InterPro" id="IPR028978">
    <property type="entry name" value="Chorismate_lyase_/UTRA_dom_sf"/>
</dbReference>
<gene>
    <name evidence="1" type="ORF">MAMMFC1_04159</name>
</gene>
<evidence type="ECO:0000313" key="1">
    <source>
        <dbReference type="EMBL" id="BBB93442.1"/>
    </source>
</evidence>
<dbReference type="SUPFAM" id="SSF64288">
    <property type="entry name" value="Chorismate lyase-like"/>
    <property type="match status" value="1"/>
</dbReference>
<name>A0A348AQU4_9FIRM</name>
<dbReference type="OrthoDB" id="1491053at2"/>
<dbReference type="Proteomes" id="UP000276437">
    <property type="component" value="Chromosome"/>
</dbReference>
<reference evidence="1 2" key="1">
    <citation type="journal article" date="2018" name="Int. J. Syst. Evol. Microbiol.">
        <title>Methylomusa anaerophila gen. nov., sp. nov., an anaerobic methanol-utilizing bacterium isolated from a microbial fuel cell.</title>
        <authorList>
            <person name="Amano N."/>
            <person name="Yamamuro A."/>
            <person name="Miyahara M."/>
            <person name="Kouzuma A."/>
            <person name="Abe T."/>
            <person name="Watanabe K."/>
        </authorList>
    </citation>
    <scope>NUCLEOTIDE SEQUENCE [LARGE SCALE GENOMIC DNA]</scope>
    <source>
        <strain evidence="1 2">MMFC1</strain>
    </source>
</reference>
<organism evidence="1 2">
    <name type="scientific">Methylomusa anaerophila</name>
    <dbReference type="NCBI Taxonomy" id="1930071"/>
    <lineage>
        <taxon>Bacteria</taxon>
        <taxon>Bacillati</taxon>
        <taxon>Bacillota</taxon>
        <taxon>Negativicutes</taxon>
        <taxon>Selenomonadales</taxon>
        <taxon>Sporomusaceae</taxon>
        <taxon>Methylomusa</taxon>
    </lineage>
</organism>
<dbReference type="Gene3D" id="3.40.1410.10">
    <property type="entry name" value="Chorismate lyase-like"/>
    <property type="match status" value="1"/>
</dbReference>
<keyword evidence="2" id="KW-1185">Reference proteome</keyword>
<accession>A0A348AQU4</accession>
<sequence>MQEGFLIADSARKNSIIGTPRDEFIVQSRSLSLFQKILLTTDGTVTHLLRLYTGETIRVNKIEKFPVTFFKGENIYETTN</sequence>
<dbReference type="AlphaFoldDB" id="A0A348AQU4"/>
<proteinExistence type="predicted"/>
<dbReference type="RefSeq" id="WP_126310261.1">
    <property type="nucleotide sequence ID" value="NZ_AP018449.1"/>
</dbReference>
<dbReference type="KEGG" id="mana:MAMMFC1_04159"/>
<protein>
    <submittedName>
        <fullName evidence="1">Uncharacterized protein</fullName>
    </submittedName>
</protein>